<dbReference type="Gene3D" id="1.10.30.50">
    <property type="match status" value="1"/>
</dbReference>
<dbReference type="AlphaFoldDB" id="A0AAW4U6J1"/>
<dbReference type="GO" id="GO:0003676">
    <property type="term" value="F:nucleic acid binding"/>
    <property type="evidence" value="ECO:0007669"/>
    <property type="project" value="InterPro"/>
</dbReference>
<feature type="domain" description="HNH" evidence="1">
    <location>
        <begin position="30"/>
        <end position="86"/>
    </location>
</feature>
<sequence>MAKEFARKFYNSTRWRKCAKAFAQSKMFVCEMCHNQTPEKIDGDQRYIVHHKIPLTPKNIHDPYIACGWDNLMFLCLECHNKIHSKEHRQMVFDDDGNLIGIDESKNN</sequence>
<protein>
    <submittedName>
        <fullName evidence="2">HNH endonuclease</fullName>
    </submittedName>
</protein>
<dbReference type="Pfam" id="PF01844">
    <property type="entry name" value="HNH"/>
    <property type="match status" value="1"/>
</dbReference>
<organism evidence="2 3">
    <name type="scientific">Megamonas funiformis</name>
    <dbReference type="NCBI Taxonomy" id="437897"/>
    <lineage>
        <taxon>Bacteria</taxon>
        <taxon>Bacillati</taxon>
        <taxon>Bacillota</taxon>
        <taxon>Negativicutes</taxon>
        <taxon>Selenomonadales</taxon>
        <taxon>Selenomonadaceae</taxon>
        <taxon>Megamonas</taxon>
    </lineage>
</organism>
<dbReference type="RefSeq" id="WP_227153338.1">
    <property type="nucleotide sequence ID" value="NZ_JAJCGD010000047.1"/>
</dbReference>
<dbReference type="Proteomes" id="UP001198190">
    <property type="component" value="Unassembled WGS sequence"/>
</dbReference>
<evidence type="ECO:0000313" key="2">
    <source>
        <dbReference type="EMBL" id="MCB6829307.1"/>
    </source>
</evidence>
<dbReference type="InterPro" id="IPR002711">
    <property type="entry name" value="HNH"/>
</dbReference>
<gene>
    <name evidence="2" type="ORF">LIY65_11470</name>
</gene>
<name>A0AAW4U6J1_9FIRM</name>
<dbReference type="InterPro" id="IPR003615">
    <property type="entry name" value="HNH_nuc"/>
</dbReference>
<dbReference type="GO" id="GO:0008270">
    <property type="term" value="F:zinc ion binding"/>
    <property type="evidence" value="ECO:0007669"/>
    <property type="project" value="InterPro"/>
</dbReference>
<evidence type="ECO:0000259" key="1">
    <source>
        <dbReference type="Pfam" id="PF01844"/>
    </source>
</evidence>
<evidence type="ECO:0000313" key="3">
    <source>
        <dbReference type="Proteomes" id="UP001198190"/>
    </source>
</evidence>
<dbReference type="EMBL" id="JAJCGD010000047">
    <property type="protein sequence ID" value="MCB6829307.1"/>
    <property type="molecule type" value="Genomic_DNA"/>
</dbReference>
<proteinExistence type="predicted"/>
<keyword evidence="2" id="KW-0255">Endonuclease</keyword>
<keyword evidence="2" id="KW-0378">Hydrolase</keyword>
<dbReference type="CDD" id="cd00085">
    <property type="entry name" value="HNHc"/>
    <property type="match status" value="1"/>
</dbReference>
<reference evidence="2" key="1">
    <citation type="submission" date="2021-10" db="EMBL/GenBank/DDBJ databases">
        <title>Collection of gut derived symbiotic bacterial strains cultured from healthy donors.</title>
        <authorList>
            <person name="Lin H."/>
            <person name="Littmann E."/>
            <person name="Claire K."/>
            <person name="Pamer E."/>
        </authorList>
    </citation>
    <scope>NUCLEOTIDE SEQUENCE</scope>
    <source>
        <strain evidence="2">MSK.7.16</strain>
    </source>
</reference>
<comment type="caution">
    <text evidence="2">The sequence shown here is derived from an EMBL/GenBank/DDBJ whole genome shotgun (WGS) entry which is preliminary data.</text>
</comment>
<accession>A0AAW4U6J1</accession>
<dbReference type="GO" id="GO:0004519">
    <property type="term" value="F:endonuclease activity"/>
    <property type="evidence" value="ECO:0007669"/>
    <property type="project" value="UniProtKB-KW"/>
</dbReference>
<keyword evidence="2" id="KW-0540">Nuclease</keyword>